<sequence length="452" mass="50374">MGSHVPKFLDIFIHNRNKADPIRSTKSRVLVGVNLAGILCFLVLDTIVLGEVPLLFDIAFGAIVLNLFLFRWLGSVTVSTFFAMTFVQAINSYWFYTSLLEIGVLNIQMAWALLIVASAPLVGGVALAIYVTALSLGFANFFAFQFIAKQSLEEQFFSKAMLLEWNIVVVMVFCVTVIFERILSRQMRETVIAKEALEIQKQNALQSSKLAALGEMAGGIAHEVNNPLAIIYGNAGIVRRKLLELKIPDAEKLAKRLEKITSTVDRIKLIIDTMRKLSRQEFEDSDKHPHDLGEIINDVIILYAEKLKSRDYRLELQLDEGLIAMCSQVLMGQIFINLLNNAIDALDDNRQSDSWIKIEGKVILGSLIEVRVSNAGPKIPSVVAEKIMNPFFTTKRIGEGTGLGLSISTSIAKQHDGNLQLDQSQGYVCFCLRLPLHTKIRPEQSVRYGKAS</sequence>
<keyword evidence="6 11" id="KW-0418">Kinase</keyword>
<comment type="catalytic activity">
    <reaction evidence="1">
        <text>ATP + protein L-histidine = ADP + protein N-phospho-L-histidine.</text>
        <dbReference type="EC" id="2.7.13.3"/>
    </reaction>
</comment>
<dbReference type="InterPro" id="IPR005467">
    <property type="entry name" value="His_kinase_dom"/>
</dbReference>
<dbReference type="Pfam" id="PF02518">
    <property type="entry name" value="HATPase_c"/>
    <property type="match status" value="1"/>
</dbReference>
<evidence type="ECO:0000256" key="7">
    <source>
        <dbReference type="ARBA" id="ARBA00022840"/>
    </source>
</evidence>
<dbReference type="Gene3D" id="1.10.287.130">
    <property type="match status" value="1"/>
</dbReference>
<dbReference type="InterPro" id="IPR004358">
    <property type="entry name" value="Sig_transdc_His_kin-like_C"/>
</dbReference>
<keyword evidence="8" id="KW-0902">Two-component regulatory system</keyword>
<accession>A0A1Y6BUW3</accession>
<dbReference type="SMART" id="SM00387">
    <property type="entry name" value="HATPase_c"/>
    <property type="match status" value="1"/>
</dbReference>
<keyword evidence="9" id="KW-1133">Transmembrane helix</keyword>
<dbReference type="PANTHER" id="PTHR43065:SF10">
    <property type="entry name" value="PEROXIDE STRESS-ACTIVATED HISTIDINE KINASE MAK3"/>
    <property type="match status" value="1"/>
</dbReference>
<evidence type="ECO:0000256" key="2">
    <source>
        <dbReference type="ARBA" id="ARBA00012438"/>
    </source>
</evidence>
<keyword evidence="3" id="KW-0597">Phosphoprotein</keyword>
<protein>
    <recommendedName>
        <fullName evidence="2">histidine kinase</fullName>
        <ecNumber evidence="2">2.7.13.3</ecNumber>
    </recommendedName>
</protein>
<evidence type="ECO:0000313" key="11">
    <source>
        <dbReference type="EMBL" id="SMF26565.1"/>
    </source>
</evidence>
<dbReference type="InterPro" id="IPR003661">
    <property type="entry name" value="HisK_dim/P_dom"/>
</dbReference>
<keyword evidence="7" id="KW-0067">ATP-binding</keyword>
<dbReference type="Proteomes" id="UP000192907">
    <property type="component" value="Unassembled WGS sequence"/>
</dbReference>
<evidence type="ECO:0000256" key="9">
    <source>
        <dbReference type="SAM" id="Phobius"/>
    </source>
</evidence>
<feature type="transmembrane region" description="Helical" evidence="9">
    <location>
        <begin position="54"/>
        <end position="73"/>
    </location>
</feature>
<dbReference type="InterPro" id="IPR036890">
    <property type="entry name" value="HATPase_C_sf"/>
</dbReference>
<dbReference type="STRING" id="1513793.SAMN06296036_108160"/>
<evidence type="ECO:0000256" key="5">
    <source>
        <dbReference type="ARBA" id="ARBA00022741"/>
    </source>
</evidence>
<proteinExistence type="predicted"/>
<dbReference type="SMART" id="SM00388">
    <property type="entry name" value="HisKA"/>
    <property type="match status" value="1"/>
</dbReference>
<evidence type="ECO:0000256" key="8">
    <source>
        <dbReference type="ARBA" id="ARBA00023012"/>
    </source>
</evidence>
<feature type="transmembrane region" description="Helical" evidence="9">
    <location>
        <begin position="160"/>
        <end position="179"/>
    </location>
</feature>
<dbReference type="EMBL" id="FWZT01000008">
    <property type="protein sequence ID" value="SMF26565.1"/>
    <property type="molecule type" value="Genomic_DNA"/>
</dbReference>
<dbReference type="InterPro" id="IPR036097">
    <property type="entry name" value="HisK_dim/P_sf"/>
</dbReference>
<dbReference type="GO" id="GO:0005524">
    <property type="term" value="F:ATP binding"/>
    <property type="evidence" value="ECO:0007669"/>
    <property type="project" value="UniProtKB-KW"/>
</dbReference>
<feature type="transmembrane region" description="Helical" evidence="9">
    <location>
        <begin position="127"/>
        <end position="148"/>
    </location>
</feature>
<dbReference type="PRINTS" id="PR00344">
    <property type="entry name" value="BCTRLSENSOR"/>
</dbReference>
<evidence type="ECO:0000259" key="10">
    <source>
        <dbReference type="PROSITE" id="PS50109"/>
    </source>
</evidence>
<dbReference type="SUPFAM" id="SSF55874">
    <property type="entry name" value="ATPase domain of HSP90 chaperone/DNA topoisomerase II/histidine kinase"/>
    <property type="match status" value="1"/>
</dbReference>
<evidence type="ECO:0000256" key="4">
    <source>
        <dbReference type="ARBA" id="ARBA00022679"/>
    </source>
</evidence>
<dbReference type="AlphaFoldDB" id="A0A1Y6BUW3"/>
<dbReference type="SUPFAM" id="SSF47384">
    <property type="entry name" value="Homodimeric domain of signal transducing histidine kinase"/>
    <property type="match status" value="1"/>
</dbReference>
<name>A0A1Y6BUW3_9BACT</name>
<evidence type="ECO:0000256" key="6">
    <source>
        <dbReference type="ARBA" id="ARBA00022777"/>
    </source>
</evidence>
<feature type="transmembrane region" description="Helical" evidence="9">
    <location>
        <begin position="29"/>
        <end position="47"/>
    </location>
</feature>
<organism evidence="11 12">
    <name type="scientific">Pseudobacteriovorax antillogorgiicola</name>
    <dbReference type="NCBI Taxonomy" id="1513793"/>
    <lineage>
        <taxon>Bacteria</taxon>
        <taxon>Pseudomonadati</taxon>
        <taxon>Bdellovibrionota</taxon>
        <taxon>Oligoflexia</taxon>
        <taxon>Oligoflexales</taxon>
        <taxon>Pseudobacteriovoracaceae</taxon>
        <taxon>Pseudobacteriovorax</taxon>
    </lineage>
</organism>
<dbReference type="Gene3D" id="3.30.565.10">
    <property type="entry name" value="Histidine kinase-like ATPase, C-terminal domain"/>
    <property type="match status" value="1"/>
</dbReference>
<dbReference type="Pfam" id="PF00512">
    <property type="entry name" value="HisKA"/>
    <property type="match status" value="1"/>
</dbReference>
<evidence type="ECO:0000256" key="1">
    <source>
        <dbReference type="ARBA" id="ARBA00000085"/>
    </source>
</evidence>
<keyword evidence="9" id="KW-0812">Transmembrane</keyword>
<keyword evidence="5" id="KW-0547">Nucleotide-binding</keyword>
<dbReference type="RefSeq" id="WP_159455340.1">
    <property type="nucleotide sequence ID" value="NZ_FWZT01000008.1"/>
</dbReference>
<keyword evidence="12" id="KW-1185">Reference proteome</keyword>
<dbReference type="PANTHER" id="PTHR43065">
    <property type="entry name" value="SENSOR HISTIDINE KINASE"/>
    <property type="match status" value="1"/>
</dbReference>
<feature type="domain" description="Histidine kinase" evidence="10">
    <location>
        <begin position="219"/>
        <end position="438"/>
    </location>
</feature>
<dbReference type="CDD" id="cd00082">
    <property type="entry name" value="HisKA"/>
    <property type="match status" value="1"/>
</dbReference>
<dbReference type="GO" id="GO:0000155">
    <property type="term" value="F:phosphorelay sensor kinase activity"/>
    <property type="evidence" value="ECO:0007669"/>
    <property type="project" value="InterPro"/>
</dbReference>
<evidence type="ECO:0000313" key="12">
    <source>
        <dbReference type="Proteomes" id="UP000192907"/>
    </source>
</evidence>
<keyword evidence="9" id="KW-0472">Membrane</keyword>
<evidence type="ECO:0000256" key="3">
    <source>
        <dbReference type="ARBA" id="ARBA00022553"/>
    </source>
</evidence>
<keyword evidence="4" id="KW-0808">Transferase</keyword>
<feature type="transmembrane region" description="Helical" evidence="9">
    <location>
        <begin position="93"/>
        <end position="115"/>
    </location>
</feature>
<dbReference type="InterPro" id="IPR003594">
    <property type="entry name" value="HATPase_dom"/>
</dbReference>
<dbReference type="EC" id="2.7.13.3" evidence="2"/>
<dbReference type="PROSITE" id="PS50109">
    <property type="entry name" value="HIS_KIN"/>
    <property type="match status" value="1"/>
</dbReference>
<reference evidence="12" key="1">
    <citation type="submission" date="2017-04" db="EMBL/GenBank/DDBJ databases">
        <authorList>
            <person name="Varghese N."/>
            <person name="Submissions S."/>
        </authorList>
    </citation>
    <scope>NUCLEOTIDE SEQUENCE [LARGE SCALE GENOMIC DNA]</scope>
    <source>
        <strain evidence="12">RKEM611</strain>
    </source>
</reference>
<gene>
    <name evidence="11" type="ORF">SAMN06296036_108160</name>
</gene>